<dbReference type="Gene3D" id="2.40.10.10">
    <property type="entry name" value="Trypsin-like serine proteases"/>
    <property type="match status" value="2"/>
</dbReference>
<dbReference type="GO" id="GO:0008233">
    <property type="term" value="F:peptidase activity"/>
    <property type="evidence" value="ECO:0007669"/>
    <property type="project" value="UniProtKB-KW"/>
</dbReference>
<dbReference type="SUPFAM" id="SSF50494">
    <property type="entry name" value="Trypsin-like serine proteases"/>
    <property type="match status" value="1"/>
</dbReference>
<accession>A0A7G3KJ23</accession>
<feature type="compositionally biased region" description="Low complexity" evidence="4">
    <location>
        <begin position="648"/>
        <end position="658"/>
    </location>
</feature>
<dbReference type="InterPro" id="IPR009003">
    <property type="entry name" value="Peptidase_S1_PA"/>
</dbReference>
<keyword evidence="5" id="KW-1133">Transmembrane helix</keyword>
<feature type="coiled-coil region" evidence="3">
    <location>
        <begin position="473"/>
        <end position="534"/>
    </location>
</feature>
<keyword evidence="5" id="KW-0812">Transmembrane</keyword>
<feature type="transmembrane region" description="Helical" evidence="5">
    <location>
        <begin position="12"/>
        <end position="34"/>
    </location>
</feature>
<evidence type="ECO:0000256" key="1">
    <source>
        <dbReference type="ARBA" id="ARBA00022670"/>
    </source>
</evidence>
<gene>
    <name evidence="6" type="primary">ORF1</name>
</gene>
<feature type="compositionally biased region" description="Polar residues" evidence="4">
    <location>
        <begin position="686"/>
        <end position="725"/>
    </location>
</feature>
<proteinExistence type="predicted"/>
<dbReference type="GO" id="GO:0006508">
    <property type="term" value="P:proteolysis"/>
    <property type="evidence" value="ECO:0007669"/>
    <property type="project" value="UniProtKB-KW"/>
</dbReference>
<keyword evidence="3" id="KW-0175">Coiled coil</keyword>
<evidence type="ECO:0000256" key="4">
    <source>
        <dbReference type="SAM" id="MobiDB-lite"/>
    </source>
</evidence>
<keyword evidence="2" id="KW-0378">Hydrolase</keyword>
<feature type="transmembrane region" description="Helical" evidence="5">
    <location>
        <begin position="79"/>
        <end position="97"/>
    </location>
</feature>
<name>A0A7G3KJ23_9VIRU</name>
<feature type="region of interest" description="Disordered" evidence="4">
    <location>
        <begin position="635"/>
        <end position="725"/>
    </location>
</feature>
<organism evidence="6">
    <name type="scientific">Monilinia barnavirus A</name>
    <dbReference type="NCBI Taxonomy" id="2592777"/>
    <lineage>
        <taxon>Viruses</taxon>
        <taxon>Riboviria</taxon>
        <taxon>Orthornavirae</taxon>
        <taxon>Pisuviricota</taxon>
        <taxon>Pisoniviricetes</taxon>
        <taxon>Sobelivirales</taxon>
        <taxon>Barnaviridae</taxon>
        <taxon>Barnavirus</taxon>
    </lineage>
</organism>
<evidence type="ECO:0000256" key="2">
    <source>
        <dbReference type="ARBA" id="ARBA00022801"/>
    </source>
</evidence>
<evidence type="ECO:0000256" key="3">
    <source>
        <dbReference type="SAM" id="Coils"/>
    </source>
</evidence>
<keyword evidence="5" id="KW-0472">Membrane</keyword>
<evidence type="ECO:0000256" key="5">
    <source>
        <dbReference type="SAM" id="Phobius"/>
    </source>
</evidence>
<protein>
    <submittedName>
        <fullName evidence="6">ORF1</fullName>
    </submittedName>
</protein>
<feature type="compositionally biased region" description="Basic and acidic residues" evidence="4">
    <location>
        <begin position="659"/>
        <end position="673"/>
    </location>
</feature>
<keyword evidence="1" id="KW-0645">Protease</keyword>
<reference evidence="6" key="1">
    <citation type="submission" date="2018-11" db="EMBL/GenBank/DDBJ databases">
        <authorList>
            <person name="Jo Y."/>
            <person name="Cho W.K."/>
        </authorList>
    </citation>
    <scope>NUCLEOTIDE SEQUENCE</scope>
    <source>
        <strain evidence="6">Won</strain>
    </source>
</reference>
<dbReference type="InterPro" id="IPR043504">
    <property type="entry name" value="Peptidase_S1_PA_chymotrypsin"/>
</dbReference>
<feature type="transmembrane region" description="Helical" evidence="5">
    <location>
        <begin position="54"/>
        <end position="72"/>
    </location>
</feature>
<evidence type="ECO:0000313" key="6">
    <source>
        <dbReference type="EMBL" id="QED42969.1"/>
    </source>
</evidence>
<sequence>MNSFCVAMRRFLLVGILTTSLVPLALSLSVFLGFVDGYDITNLWSSVGLSQWDVQALVVSLFASVCGIIISVCRAHEELVVLSVLLSVTALVLYIGAKLIIASFRYFLSWWSVKIVADDYVTRTFPSGTYEDYLIEDGKMYLLVKSDMNTTFKVRAPMFVAASMMQAGRGQVQMNESPINGSEMLRVGDLPRGQVYINTNGAVVGGGFFTMYNGKSCLVTAAHVLDVAKLSGKPVALSYGGINVQMKTGWKLQGYSKDGGFDFAIVAVPAAVVSALKSTHLKFAPMHIGVASVTYSNRQGEFYAARGQLTPLSSPFLMKHTISTVPSSSGSPIMANGRVVAIHLGSGAGGTYNRAVALGAILKWKESRRSESDFRLATWQEDDDVDFKIQRRVDFFLDQMDMEMEMRDRFFVAHDLNPREFTSWDEEVQYQDEFRDDFYRNQWEDMGYDDFGRNESSDATEPVFQEGLATPSVAELELKLAHLQHQVAHREKAVSMLKSAMRSWKKNKNVRIAAEKKKEAEKEAQAKLEAQECRAFFQVQITGAKQMSKWVGTTNHYATVENQKREARRAKVLKRFRSIVKRGLIHEQTLIARAAWEKQKARTAEILRQRAQEAKLAALEKKIAELTLVLDSSVTTGVGDQPKNVKKSQVTSASSESVVVERGESPSQEKEWKTQPSRKRSRKSPVMSSLPPQSNESGIVSGSTPATTSKPVESSPKSKFPNVLTSSEGNFMRVNVNGFRRASRRRQIAFAVMLRQGVEPQQAWEKTAGQINPSQEMRDAFQFYWNRPQAYEEWMSAVESVLRARESVSSAQNESSDPRVVSMHGGSACSFAGTTWWPYMMGYQGVPQPVVDYFERHVAVW</sequence>
<dbReference type="EMBL" id="MK231124">
    <property type="protein sequence ID" value="QED42969.1"/>
    <property type="molecule type" value="Genomic_RNA"/>
</dbReference>